<evidence type="ECO:0008006" key="3">
    <source>
        <dbReference type="Google" id="ProtNLM"/>
    </source>
</evidence>
<accession>A0AAV5UR42</accession>
<feature type="non-terminal residue" evidence="1">
    <location>
        <position position="1"/>
    </location>
</feature>
<organism evidence="1 2">
    <name type="scientific">Pristionchus fissidentatus</name>
    <dbReference type="NCBI Taxonomy" id="1538716"/>
    <lineage>
        <taxon>Eukaryota</taxon>
        <taxon>Metazoa</taxon>
        <taxon>Ecdysozoa</taxon>
        <taxon>Nematoda</taxon>
        <taxon>Chromadorea</taxon>
        <taxon>Rhabditida</taxon>
        <taxon>Rhabditina</taxon>
        <taxon>Diplogasteromorpha</taxon>
        <taxon>Diplogasteroidea</taxon>
        <taxon>Neodiplogasteridae</taxon>
        <taxon>Pristionchus</taxon>
    </lineage>
</organism>
<proteinExistence type="predicted"/>
<keyword evidence="2" id="KW-1185">Reference proteome</keyword>
<sequence>GQEKIPWSGSHPLVERNVTASALDIYLHLAPVTLRESFRSVAAANALTAVLSVGIRSIHDSPSCGHIVDQRSGGRNGRGQSQYTPRLVVGTGDCFPLGTSRAPRVVTYQRVLSGAITRRLSWRMSLSSLLSRTRPTSATLVEWPLLSAEHGVRWSCSELGNSALPSP</sequence>
<gene>
    <name evidence="1" type="ORF">PFISCL1PPCAC_947</name>
</gene>
<dbReference type="Proteomes" id="UP001432322">
    <property type="component" value="Unassembled WGS sequence"/>
</dbReference>
<comment type="caution">
    <text evidence="1">The sequence shown here is derived from an EMBL/GenBank/DDBJ whole genome shotgun (WGS) entry which is preliminary data.</text>
</comment>
<dbReference type="EMBL" id="BTSY01000001">
    <property type="protein sequence ID" value="GMT09650.1"/>
    <property type="molecule type" value="Genomic_DNA"/>
</dbReference>
<evidence type="ECO:0000313" key="2">
    <source>
        <dbReference type="Proteomes" id="UP001432322"/>
    </source>
</evidence>
<name>A0AAV5UR42_9BILA</name>
<evidence type="ECO:0000313" key="1">
    <source>
        <dbReference type="EMBL" id="GMT09650.1"/>
    </source>
</evidence>
<dbReference type="AlphaFoldDB" id="A0AAV5UR42"/>
<protein>
    <recommendedName>
        <fullName evidence="3">Ribosomal protein</fullName>
    </recommendedName>
</protein>
<reference evidence="1" key="1">
    <citation type="submission" date="2023-10" db="EMBL/GenBank/DDBJ databases">
        <title>Genome assembly of Pristionchus species.</title>
        <authorList>
            <person name="Yoshida K."/>
            <person name="Sommer R.J."/>
        </authorList>
    </citation>
    <scope>NUCLEOTIDE SEQUENCE</scope>
    <source>
        <strain evidence="1">RS5133</strain>
    </source>
</reference>